<feature type="transmembrane region" description="Helical" evidence="1">
    <location>
        <begin position="12"/>
        <end position="31"/>
    </location>
</feature>
<gene>
    <name evidence="2" type="ORF">P775_19035</name>
</gene>
<keyword evidence="3" id="KW-1185">Reference proteome</keyword>
<evidence type="ECO:0000313" key="3">
    <source>
        <dbReference type="Proteomes" id="UP000231259"/>
    </source>
</evidence>
<dbReference type="Proteomes" id="UP000231259">
    <property type="component" value="Unassembled WGS sequence"/>
</dbReference>
<feature type="transmembrane region" description="Helical" evidence="1">
    <location>
        <begin position="37"/>
        <end position="59"/>
    </location>
</feature>
<organism evidence="2 3">
    <name type="scientific">Puniceibacterium antarcticum</name>
    <dbReference type="NCBI Taxonomy" id="1206336"/>
    <lineage>
        <taxon>Bacteria</taxon>
        <taxon>Pseudomonadati</taxon>
        <taxon>Pseudomonadota</taxon>
        <taxon>Alphaproteobacteria</taxon>
        <taxon>Rhodobacterales</taxon>
        <taxon>Paracoccaceae</taxon>
        <taxon>Puniceibacterium</taxon>
    </lineage>
</organism>
<reference evidence="2 3" key="1">
    <citation type="submission" date="2013-09" db="EMBL/GenBank/DDBJ databases">
        <title>Genome sequencing of Phaeobacter antarcticus sp. nov. SM1211.</title>
        <authorList>
            <person name="Zhang X.-Y."/>
            <person name="Liu C."/>
            <person name="Chen X.-L."/>
            <person name="Xie B.-B."/>
            <person name="Qin Q.-L."/>
            <person name="Rong J.-C."/>
            <person name="Zhang Y.-Z."/>
        </authorList>
    </citation>
    <scope>NUCLEOTIDE SEQUENCE [LARGE SCALE GENOMIC DNA]</scope>
    <source>
        <strain evidence="2 3">SM1211</strain>
    </source>
</reference>
<accession>A0A2G8RC37</accession>
<feature type="transmembrane region" description="Helical" evidence="1">
    <location>
        <begin position="71"/>
        <end position="89"/>
    </location>
</feature>
<comment type="caution">
    <text evidence="2">The sequence shown here is derived from an EMBL/GenBank/DDBJ whole genome shotgun (WGS) entry which is preliminary data.</text>
</comment>
<evidence type="ECO:0000256" key="1">
    <source>
        <dbReference type="SAM" id="Phobius"/>
    </source>
</evidence>
<evidence type="ECO:0000313" key="2">
    <source>
        <dbReference type="EMBL" id="PIL18668.1"/>
    </source>
</evidence>
<feature type="transmembrane region" description="Helical" evidence="1">
    <location>
        <begin position="95"/>
        <end position="111"/>
    </location>
</feature>
<sequence length="122" mass="12559">MPHPSSTGTPRTIVTFAGALGGFAVALYNYLTPLTGVNGTAGALLVVVACLLIAIAAILIQLSRNTTWRGVLRFMVGLGGVLTAVAAYFLHEWVLMAAMGLVIIGLAFDIAQTSQTTTGVPA</sequence>
<dbReference type="OrthoDB" id="7870453at2"/>
<name>A0A2G8RC37_9RHOB</name>
<protein>
    <submittedName>
        <fullName evidence="2">Uncharacterized protein</fullName>
    </submittedName>
</protein>
<keyword evidence="1" id="KW-0472">Membrane</keyword>
<keyword evidence="1" id="KW-1133">Transmembrane helix</keyword>
<proteinExistence type="predicted"/>
<dbReference type="AlphaFoldDB" id="A0A2G8RC37"/>
<dbReference type="RefSeq" id="WP_099912305.1">
    <property type="nucleotide sequence ID" value="NZ_AWWI01000121.1"/>
</dbReference>
<keyword evidence="1" id="KW-0812">Transmembrane</keyword>
<dbReference type="EMBL" id="AWWI01000121">
    <property type="protein sequence ID" value="PIL18668.1"/>
    <property type="molecule type" value="Genomic_DNA"/>
</dbReference>